<dbReference type="SUPFAM" id="SSF51045">
    <property type="entry name" value="WW domain"/>
    <property type="match status" value="1"/>
</dbReference>
<dbReference type="RefSeq" id="XP_002731427.1">
    <property type="nucleotide sequence ID" value="XM_002731381.2"/>
</dbReference>
<feature type="domain" description="WW" evidence="2">
    <location>
        <begin position="51"/>
        <end position="85"/>
    </location>
</feature>
<dbReference type="InterPro" id="IPR001202">
    <property type="entry name" value="WW_dom"/>
</dbReference>
<gene>
    <name evidence="4" type="primary">LOC100377556</name>
</gene>
<sequence>MMMGDQLILEEDYDEHYQPTEDEIIEYAQVIGIDPIKEPHLMWVAREGINAPLPPDWKPCQDQTGGDIYYFNFMSGESVWDHPCDEYYRKMVVEERMKPTPSRQTPQKKDKKKKEKEKVKDSKKSFKETDKRAMSAGGGLGPLKGEVGGSFGGMSNTMGSAPGRFSSTMRSDPLATAGGLGSSLGSKGASLSKSAGFELTGTGRSFLKKSGKEENIQMLQLDDDEEETPRLDLKLDMDLNDVGQLGYETSEPEEELMKLKDDTSGDSDDHGSVVSICTLLFTIHI</sequence>
<organism evidence="3 4">
    <name type="scientific">Saccoglossus kowalevskii</name>
    <name type="common">Acorn worm</name>
    <dbReference type="NCBI Taxonomy" id="10224"/>
    <lineage>
        <taxon>Eukaryota</taxon>
        <taxon>Metazoa</taxon>
        <taxon>Hemichordata</taxon>
        <taxon>Enteropneusta</taxon>
        <taxon>Harrimaniidae</taxon>
        <taxon>Saccoglossus</taxon>
    </lineage>
</organism>
<feature type="compositionally biased region" description="Basic and acidic residues" evidence="1">
    <location>
        <begin position="116"/>
        <end position="133"/>
    </location>
</feature>
<feature type="region of interest" description="Disordered" evidence="1">
    <location>
        <begin position="168"/>
        <end position="195"/>
    </location>
</feature>
<dbReference type="InterPro" id="IPR036020">
    <property type="entry name" value="WW_dom_sf"/>
</dbReference>
<dbReference type="SMART" id="SM00456">
    <property type="entry name" value="WW"/>
    <property type="match status" value="1"/>
</dbReference>
<evidence type="ECO:0000313" key="3">
    <source>
        <dbReference type="Proteomes" id="UP000694865"/>
    </source>
</evidence>
<protein>
    <submittedName>
        <fullName evidence="4">Centrosomal protein of 164 kDa-like</fullName>
    </submittedName>
</protein>
<dbReference type="PANTHER" id="PTHR21715:SF0">
    <property type="entry name" value="RH04127P"/>
    <property type="match status" value="1"/>
</dbReference>
<dbReference type="Proteomes" id="UP000694865">
    <property type="component" value="Unplaced"/>
</dbReference>
<keyword evidence="3" id="KW-1185">Reference proteome</keyword>
<evidence type="ECO:0000259" key="2">
    <source>
        <dbReference type="PROSITE" id="PS50020"/>
    </source>
</evidence>
<feature type="region of interest" description="Disordered" evidence="1">
    <location>
        <begin position="95"/>
        <end position="143"/>
    </location>
</feature>
<evidence type="ECO:0000313" key="4">
    <source>
        <dbReference type="RefSeq" id="XP_002731427.1"/>
    </source>
</evidence>
<evidence type="ECO:0000256" key="1">
    <source>
        <dbReference type="SAM" id="MobiDB-lite"/>
    </source>
</evidence>
<dbReference type="Pfam" id="PF00397">
    <property type="entry name" value="WW"/>
    <property type="match status" value="1"/>
</dbReference>
<reference evidence="4" key="1">
    <citation type="submission" date="2025-08" db="UniProtKB">
        <authorList>
            <consortium name="RefSeq"/>
        </authorList>
    </citation>
    <scope>IDENTIFICATION</scope>
    <source>
        <tissue evidence="4">Testes</tissue>
    </source>
</reference>
<dbReference type="PANTHER" id="PTHR21715">
    <property type="entry name" value="RH04127P"/>
    <property type="match status" value="1"/>
</dbReference>
<dbReference type="PROSITE" id="PS50020">
    <property type="entry name" value="WW_DOMAIN_2"/>
    <property type="match status" value="1"/>
</dbReference>
<feature type="region of interest" description="Disordered" evidence="1">
    <location>
        <begin position="208"/>
        <end position="228"/>
    </location>
</feature>
<dbReference type="Gene3D" id="3.30.1470.10">
    <property type="entry name" value="Photosystem I PsaD, reaction center subunit II"/>
    <property type="match status" value="1"/>
</dbReference>
<feature type="region of interest" description="Disordered" evidence="1">
    <location>
        <begin position="242"/>
        <end position="270"/>
    </location>
</feature>
<feature type="compositionally biased region" description="Basic and acidic residues" evidence="1">
    <location>
        <begin position="255"/>
        <end position="270"/>
    </location>
</feature>
<accession>A0ABM0GJU6</accession>
<dbReference type="InterPro" id="IPR053233">
    <property type="entry name" value="ABRA-related"/>
</dbReference>
<dbReference type="GeneID" id="100377556"/>
<name>A0ABM0GJU6_SACKO</name>
<dbReference type="CDD" id="cd00201">
    <property type="entry name" value="WW"/>
    <property type="match status" value="1"/>
</dbReference>
<proteinExistence type="predicted"/>
<feature type="compositionally biased region" description="Low complexity" evidence="1">
    <location>
        <begin position="183"/>
        <end position="195"/>
    </location>
</feature>